<evidence type="ECO:0000313" key="2">
    <source>
        <dbReference type="Proteomes" id="UP001569428"/>
    </source>
</evidence>
<comment type="caution">
    <text evidence="1">The sequence shown here is derived from an EMBL/GenBank/DDBJ whole genome shotgun (WGS) entry which is preliminary data.</text>
</comment>
<reference evidence="1 2" key="1">
    <citation type="submission" date="2024-08" db="EMBL/GenBank/DDBJ databases">
        <authorList>
            <person name="Ishaq N."/>
        </authorList>
    </citation>
    <scope>NUCLEOTIDE SEQUENCE [LARGE SCALE GENOMIC DNA]</scope>
    <source>
        <strain evidence="1 2">DSM 18651</strain>
    </source>
</reference>
<name>A0ABV4P3Y2_9GAMM</name>
<organism evidence="1 2">
    <name type="scientific">Microbulbifer epialgicus</name>
    <dbReference type="NCBI Taxonomy" id="393907"/>
    <lineage>
        <taxon>Bacteria</taxon>
        <taxon>Pseudomonadati</taxon>
        <taxon>Pseudomonadota</taxon>
        <taxon>Gammaproteobacteria</taxon>
        <taxon>Cellvibrionales</taxon>
        <taxon>Microbulbiferaceae</taxon>
        <taxon>Microbulbifer</taxon>
    </lineage>
</organism>
<sequence>MSLLGELLNLKRERAAKAPFSSLLDFEQWSEAVSPILSLNELYEREFLQAVTAAIVTYRIGNTADSNTNMNNAVGILNKAIKKAEIIDRSDSNLNNNIIVFYVSQERIDALKNLDERFDHVPPIFGCRAFSEVANNYRGTRSFGESMKALDIQIRKITDSYLHTQIRKKEVVPVEQQVVARSSLDLLLSEIIRVG</sequence>
<protein>
    <submittedName>
        <fullName evidence="1">Uncharacterized protein</fullName>
    </submittedName>
</protein>
<keyword evidence="2" id="KW-1185">Reference proteome</keyword>
<proteinExistence type="predicted"/>
<dbReference type="EMBL" id="JBGMEK010000050">
    <property type="protein sequence ID" value="MFA0812655.1"/>
    <property type="molecule type" value="Genomic_DNA"/>
</dbReference>
<gene>
    <name evidence="1" type="ORF">ACCI49_17210</name>
</gene>
<dbReference type="Proteomes" id="UP001569428">
    <property type="component" value="Unassembled WGS sequence"/>
</dbReference>
<dbReference type="RefSeq" id="WP_371840350.1">
    <property type="nucleotide sequence ID" value="NZ_JBGMEK010000050.1"/>
</dbReference>
<evidence type="ECO:0000313" key="1">
    <source>
        <dbReference type="EMBL" id="MFA0812655.1"/>
    </source>
</evidence>
<accession>A0ABV4P3Y2</accession>